<dbReference type="EMBL" id="BOOI01000013">
    <property type="protein sequence ID" value="GIH83303.1"/>
    <property type="molecule type" value="Genomic_DNA"/>
</dbReference>
<feature type="transmembrane region" description="Helical" evidence="2">
    <location>
        <begin position="7"/>
        <end position="26"/>
    </location>
</feature>
<gene>
    <name evidence="3" type="ORF">Pro02_17110</name>
</gene>
<feature type="transmembrane region" description="Helical" evidence="2">
    <location>
        <begin position="124"/>
        <end position="141"/>
    </location>
</feature>
<comment type="caution">
    <text evidence="3">The sequence shown here is derived from an EMBL/GenBank/DDBJ whole genome shotgun (WGS) entry which is preliminary data.</text>
</comment>
<dbReference type="Proteomes" id="UP000655044">
    <property type="component" value="Unassembled WGS sequence"/>
</dbReference>
<keyword evidence="2" id="KW-1133">Transmembrane helix</keyword>
<keyword evidence="2" id="KW-0472">Membrane</keyword>
<accession>A0A8J3RXX7</accession>
<sequence length="270" mass="28706">MDSSRVWRVYLLGGFVVLGIFMLLPYGMPRDVLYVVIGLCGVVAMLVSAARFRSAVSLPWALMGTGVLMAVLGDGLWVYYEHIAEVNPFPSLADGFYLLEYPIVAAALHILARRRRSPADRESRLDSAILVVGLVLPYWVLLIDPRLDSDGPVLTRAILLGYPLADALMLAGLVRLLTTAGARTPAFRMITAALVGVLAGDVVFVLVEDPQGFSLSLGVIPFLTAYLLWGAAALHPSAPDLLRATPEAAPSLTPGGCSPSPPSSCSPPAP</sequence>
<feature type="transmembrane region" description="Helical" evidence="2">
    <location>
        <begin position="32"/>
        <end position="52"/>
    </location>
</feature>
<keyword evidence="4" id="KW-1185">Reference proteome</keyword>
<feature type="transmembrane region" description="Helical" evidence="2">
    <location>
        <begin position="59"/>
        <end position="80"/>
    </location>
</feature>
<feature type="compositionally biased region" description="Pro residues" evidence="1">
    <location>
        <begin position="259"/>
        <end position="270"/>
    </location>
</feature>
<feature type="transmembrane region" description="Helical" evidence="2">
    <location>
        <begin position="153"/>
        <end position="174"/>
    </location>
</feature>
<feature type="transmembrane region" description="Helical" evidence="2">
    <location>
        <begin position="213"/>
        <end position="234"/>
    </location>
</feature>
<dbReference type="AlphaFoldDB" id="A0A8J3RXX7"/>
<keyword evidence="2" id="KW-0812">Transmembrane</keyword>
<evidence type="ECO:0000256" key="1">
    <source>
        <dbReference type="SAM" id="MobiDB-lite"/>
    </source>
</evidence>
<dbReference type="RefSeq" id="WP_189243109.1">
    <property type="nucleotide sequence ID" value="NZ_BMQP01000027.1"/>
</dbReference>
<feature type="transmembrane region" description="Helical" evidence="2">
    <location>
        <begin position="186"/>
        <end position="207"/>
    </location>
</feature>
<evidence type="ECO:0000313" key="4">
    <source>
        <dbReference type="Proteomes" id="UP000655044"/>
    </source>
</evidence>
<evidence type="ECO:0000313" key="3">
    <source>
        <dbReference type="EMBL" id="GIH83303.1"/>
    </source>
</evidence>
<name>A0A8J3RXX7_PLARO</name>
<evidence type="ECO:0000256" key="2">
    <source>
        <dbReference type="SAM" id="Phobius"/>
    </source>
</evidence>
<feature type="region of interest" description="Disordered" evidence="1">
    <location>
        <begin position="245"/>
        <end position="270"/>
    </location>
</feature>
<organism evidence="3 4">
    <name type="scientific">Planobispora rosea</name>
    <dbReference type="NCBI Taxonomy" id="35762"/>
    <lineage>
        <taxon>Bacteria</taxon>
        <taxon>Bacillati</taxon>
        <taxon>Actinomycetota</taxon>
        <taxon>Actinomycetes</taxon>
        <taxon>Streptosporangiales</taxon>
        <taxon>Streptosporangiaceae</taxon>
        <taxon>Planobispora</taxon>
    </lineage>
</organism>
<protein>
    <submittedName>
        <fullName evidence="3">Uncharacterized protein</fullName>
    </submittedName>
</protein>
<proteinExistence type="predicted"/>
<feature type="transmembrane region" description="Helical" evidence="2">
    <location>
        <begin position="92"/>
        <end position="112"/>
    </location>
</feature>
<reference evidence="3" key="1">
    <citation type="submission" date="2021-01" db="EMBL/GenBank/DDBJ databases">
        <title>Whole genome shotgun sequence of Planobispora rosea NBRC 15558.</title>
        <authorList>
            <person name="Komaki H."/>
            <person name="Tamura T."/>
        </authorList>
    </citation>
    <scope>NUCLEOTIDE SEQUENCE</scope>
    <source>
        <strain evidence="3">NBRC 15558</strain>
    </source>
</reference>